<feature type="compositionally biased region" description="Acidic residues" evidence="1">
    <location>
        <begin position="117"/>
        <end position="131"/>
    </location>
</feature>
<organism evidence="2 3">
    <name type="scientific">Candidatus Magasanikbacteria bacterium RIFCSPHIGHO2_02_FULL_41_13</name>
    <dbReference type="NCBI Taxonomy" id="1798676"/>
    <lineage>
        <taxon>Bacteria</taxon>
        <taxon>Candidatus Magasanikiibacteriota</taxon>
    </lineage>
</organism>
<proteinExistence type="predicted"/>
<reference evidence="2 3" key="1">
    <citation type="journal article" date="2016" name="Nat. Commun.">
        <title>Thousands of microbial genomes shed light on interconnected biogeochemical processes in an aquifer system.</title>
        <authorList>
            <person name="Anantharaman K."/>
            <person name="Brown C.T."/>
            <person name="Hug L.A."/>
            <person name="Sharon I."/>
            <person name="Castelle C.J."/>
            <person name="Probst A.J."/>
            <person name="Thomas B.C."/>
            <person name="Singh A."/>
            <person name="Wilkins M.J."/>
            <person name="Karaoz U."/>
            <person name="Brodie E.L."/>
            <person name="Williams K.H."/>
            <person name="Hubbard S.S."/>
            <person name="Banfield J.F."/>
        </authorList>
    </citation>
    <scope>NUCLEOTIDE SEQUENCE [LARGE SCALE GENOMIC DNA]</scope>
</reference>
<evidence type="ECO:0000313" key="3">
    <source>
        <dbReference type="Proteomes" id="UP000178742"/>
    </source>
</evidence>
<feature type="region of interest" description="Disordered" evidence="1">
    <location>
        <begin position="104"/>
        <end position="140"/>
    </location>
</feature>
<name>A0A1F6M3J6_9BACT</name>
<dbReference type="AlphaFoldDB" id="A0A1F6M3J6"/>
<gene>
    <name evidence="2" type="ORF">A3B90_02495</name>
</gene>
<dbReference type="Proteomes" id="UP000178742">
    <property type="component" value="Unassembled WGS sequence"/>
</dbReference>
<accession>A0A1F6M3J6</accession>
<comment type="caution">
    <text evidence="2">The sequence shown here is derived from an EMBL/GenBank/DDBJ whole genome shotgun (WGS) entry which is preliminary data.</text>
</comment>
<dbReference type="EMBL" id="MFPX01000023">
    <property type="protein sequence ID" value="OGH66231.1"/>
    <property type="molecule type" value="Genomic_DNA"/>
</dbReference>
<evidence type="ECO:0000256" key="1">
    <source>
        <dbReference type="SAM" id="MobiDB-lite"/>
    </source>
</evidence>
<evidence type="ECO:0000313" key="2">
    <source>
        <dbReference type="EMBL" id="OGH66231.1"/>
    </source>
</evidence>
<sequence>MFTSHEHARIEVSISIFPGFPFGGYEDVELEVGVGRLPRDLDQALPQLLREPCSGLGKGVALDTFGIHELSVCGGSRFPRSEQAILGSFRGFVVGDPFGAGAAPVADEVSSPAAGDEGGEGGEDEGDEEGEGSSKHRRTPSWYGIKAAVMPLRSRLDRIVVPSKAPAISISK</sequence>
<protein>
    <submittedName>
        <fullName evidence="2">Uncharacterized protein</fullName>
    </submittedName>
</protein>